<dbReference type="InterPro" id="IPR052939">
    <property type="entry name" value="23S_rRNA_MeTrnsfrase_RlmA"/>
</dbReference>
<comment type="caution">
    <text evidence="1">The sequence shown here is derived from an EMBL/GenBank/DDBJ whole genome shotgun (WGS) entry which is preliminary data.</text>
</comment>
<dbReference type="GO" id="GO:0008168">
    <property type="term" value="F:methyltransferase activity"/>
    <property type="evidence" value="ECO:0007669"/>
    <property type="project" value="UniProtKB-KW"/>
</dbReference>
<gene>
    <name evidence="1" type="ORF">B2A_00257</name>
</gene>
<sequence>MSGDRDFESLMTEALTHPVEGWDFSWLTATGRLSEDRCLPWNYAQLVARRAKTSPDLLDLGTGGANDWPP</sequence>
<dbReference type="GO" id="GO:0032259">
    <property type="term" value="P:methylation"/>
    <property type="evidence" value="ECO:0007669"/>
    <property type="project" value="UniProtKB-KW"/>
</dbReference>
<protein>
    <submittedName>
        <fullName evidence="1">Methyltransferase type 11</fullName>
    </submittedName>
</protein>
<evidence type="ECO:0000313" key="1">
    <source>
        <dbReference type="EMBL" id="EQD68879.1"/>
    </source>
</evidence>
<dbReference type="PANTHER" id="PTHR43460">
    <property type="entry name" value="METHYLTRANSFERASE"/>
    <property type="match status" value="1"/>
</dbReference>
<dbReference type="AlphaFoldDB" id="T1CLG7"/>
<keyword evidence="1" id="KW-0808">Transferase</keyword>
<dbReference type="PANTHER" id="PTHR43460:SF1">
    <property type="entry name" value="METHYLTRANSFERASE TYPE 11 DOMAIN-CONTAINING PROTEIN"/>
    <property type="match status" value="1"/>
</dbReference>
<accession>T1CLG7</accession>
<keyword evidence="1" id="KW-0489">Methyltransferase</keyword>
<reference evidence="1" key="1">
    <citation type="submission" date="2013-08" db="EMBL/GenBank/DDBJ databases">
        <authorList>
            <person name="Mendez C."/>
            <person name="Richter M."/>
            <person name="Ferrer M."/>
            <person name="Sanchez J."/>
        </authorList>
    </citation>
    <scope>NUCLEOTIDE SEQUENCE</scope>
</reference>
<reference evidence="1" key="2">
    <citation type="journal article" date="2014" name="ISME J.">
        <title>Microbial stratification in low pH oxic and suboxic macroscopic growths along an acid mine drainage.</title>
        <authorList>
            <person name="Mendez-Garcia C."/>
            <person name="Mesa V."/>
            <person name="Sprenger R.R."/>
            <person name="Richter M."/>
            <person name="Diez M.S."/>
            <person name="Solano J."/>
            <person name="Bargiela R."/>
            <person name="Golyshina O.V."/>
            <person name="Manteca A."/>
            <person name="Ramos J.L."/>
            <person name="Gallego J.R."/>
            <person name="Llorente I."/>
            <person name="Martins Dos Santos V.A."/>
            <person name="Jensen O.N."/>
            <person name="Pelaez A.I."/>
            <person name="Sanchez J."/>
            <person name="Ferrer M."/>
        </authorList>
    </citation>
    <scope>NUCLEOTIDE SEQUENCE</scope>
</reference>
<organism evidence="1">
    <name type="scientific">mine drainage metagenome</name>
    <dbReference type="NCBI Taxonomy" id="410659"/>
    <lineage>
        <taxon>unclassified sequences</taxon>
        <taxon>metagenomes</taxon>
        <taxon>ecological metagenomes</taxon>
    </lineage>
</organism>
<dbReference type="EMBL" id="AUZZ01000185">
    <property type="protein sequence ID" value="EQD68879.1"/>
    <property type="molecule type" value="Genomic_DNA"/>
</dbReference>
<proteinExistence type="predicted"/>
<name>T1CLG7_9ZZZZ</name>